<sequence length="52" mass="6002">MNAASRHNLGTLIRYAHHQGMSQKPLSVDDLFDASVRGEEWRLPFITLMPHR</sequence>
<keyword evidence="2" id="KW-1185">Reference proteome</keyword>
<evidence type="ECO:0000313" key="1">
    <source>
        <dbReference type="EMBL" id="ETX09329.1"/>
    </source>
</evidence>
<gene>
    <name evidence="1" type="ORF">ETSY2_00150</name>
</gene>
<evidence type="ECO:0000313" key="2">
    <source>
        <dbReference type="Proteomes" id="UP000019140"/>
    </source>
</evidence>
<dbReference type="EMBL" id="AZHX01000004">
    <property type="protein sequence ID" value="ETX09329.1"/>
    <property type="molecule type" value="Genomic_DNA"/>
</dbReference>
<protein>
    <submittedName>
        <fullName evidence="1">Uncharacterized protein</fullName>
    </submittedName>
</protein>
<proteinExistence type="predicted"/>
<dbReference type="AlphaFoldDB" id="W4MGA6"/>
<accession>W4MGA6</accession>
<reference evidence="1 2" key="1">
    <citation type="journal article" date="2014" name="Nature">
        <title>An environmental bacterial taxon with a large and distinct metabolic repertoire.</title>
        <authorList>
            <person name="Wilson M.C."/>
            <person name="Mori T."/>
            <person name="Ruckert C."/>
            <person name="Uria A.R."/>
            <person name="Helf M.J."/>
            <person name="Takada K."/>
            <person name="Gernert C."/>
            <person name="Steffens U.A."/>
            <person name="Heycke N."/>
            <person name="Schmitt S."/>
            <person name="Rinke C."/>
            <person name="Helfrich E.J."/>
            <person name="Brachmann A.O."/>
            <person name="Gurgui C."/>
            <person name="Wakimoto T."/>
            <person name="Kracht M."/>
            <person name="Crusemann M."/>
            <person name="Hentschel U."/>
            <person name="Abe I."/>
            <person name="Matsunaga S."/>
            <person name="Kalinowski J."/>
            <person name="Takeyama H."/>
            <person name="Piel J."/>
        </authorList>
    </citation>
    <scope>NUCLEOTIDE SEQUENCE [LARGE SCALE GENOMIC DNA]</scope>
    <source>
        <strain evidence="2">TSY2</strain>
    </source>
</reference>
<name>W4MGA6_9BACT</name>
<dbReference type="Proteomes" id="UP000019140">
    <property type="component" value="Unassembled WGS sequence"/>
</dbReference>
<dbReference type="HOGENOM" id="CLU_3077925_0_0_7"/>
<organism evidence="1 2">
    <name type="scientific">Candidatus Entotheonella gemina</name>
    <dbReference type="NCBI Taxonomy" id="1429439"/>
    <lineage>
        <taxon>Bacteria</taxon>
        <taxon>Pseudomonadati</taxon>
        <taxon>Nitrospinota/Tectimicrobiota group</taxon>
        <taxon>Candidatus Tectimicrobiota</taxon>
        <taxon>Candidatus Entotheonellia</taxon>
        <taxon>Candidatus Entotheonellales</taxon>
        <taxon>Candidatus Entotheonellaceae</taxon>
        <taxon>Candidatus Entotheonella</taxon>
    </lineage>
</organism>
<comment type="caution">
    <text evidence="1">The sequence shown here is derived from an EMBL/GenBank/DDBJ whole genome shotgun (WGS) entry which is preliminary data.</text>
</comment>